<dbReference type="GO" id="GO:0043138">
    <property type="term" value="F:3'-5' DNA helicase activity"/>
    <property type="evidence" value="ECO:0007669"/>
    <property type="project" value="UniProtKB-EC"/>
</dbReference>
<keyword evidence="3 15" id="KW-0547">Nucleotide-binding</keyword>
<dbReference type="Gene3D" id="3.90.320.10">
    <property type="match status" value="1"/>
</dbReference>
<dbReference type="GO" id="GO:0005829">
    <property type="term" value="C:cytosol"/>
    <property type="evidence" value="ECO:0007669"/>
    <property type="project" value="TreeGrafter"/>
</dbReference>
<evidence type="ECO:0000313" key="18">
    <source>
        <dbReference type="EMBL" id="SDC37171.1"/>
    </source>
</evidence>
<feature type="domain" description="UvrD-like helicase C-terminal" evidence="17">
    <location>
        <begin position="330"/>
        <end position="631"/>
    </location>
</feature>
<name>A0A1G6L234_9MICO</name>
<feature type="domain" description="UvrD-like helicase ATP-binding" evidence="16">
    <location>
        <begin position="2"/>
        <end position="318"/>
    </location>
</feature>
<dbReference type="PANTHER" id="PTHR11070:SF59">
    <property type="entry name" value="DNA 3'-5' HELICASE"/>
    <property type="match status" value="1"/>
</dbReference>
<evidence type="ECO:0000256" key="13">
    <source>
        <dbReference type="ARBA" id="ARBA00034808"/>
    </source>
</evidence>
<dbReference type="InterPro" id="IPR038726">
    <property type="entry name" value="PDDEXK_AddAB-type"/>
</dbReference>
<evidence type="ECO:0000256" key="7">
    <source>
        <dbReference type="ARBA" id="ARBA00022839"/>
    </source>
</evidence>
<dbReference type="PANTHER" id="PTHR11070">
    <property type="entry name" value="UVRD / RECB / PCRA DNA HELICASE FAMILY MEMBER"/>
    <property type="match status" value="1"/>
</dbReference>
<gene>
    <name evidence="18" type="ORF">SAMN05216410_1742</name>
</gene>
<comment type="catalytic activity">
    <reaction evidence="14">
        <text>ATP + H2O = ADP + phosphate + H(+)</text>
        <dbReference type="Rhea" id="RHEA:13065"/>
        <dbReference type="ChEBI" id="CHEBI:15377"/>
        <dbReference type="ChEBI" id="CHEBI:15378"/>
        <dbReference type="ChEBI" id="CHEBI:30616"/>
        <dbReference type="ChEBI" id="CHEBI:43474"/>
        <dbReference type="ChEBI" id="CHEBI:456216"/>
        <dbReference type="EC" id="5.6.2.4"/>
    </reaction>
</comment>
<keyword evidence="2" id="KW-0540">Nuclease</keyword>
<protein>
    <recommendedName>
        <fullName evidence="13">DNA 3'-5' helicase</fullName>
        <ecNumber evidence="13">5.6.2.4</ecNumber>
    </recommendedName>
</protein>
<evidence type="ECO:0000256" key="3">
    <source>
        <dbReference type="ARBA" id="ARBA00022741"/>
    </source>
</evidence>
<dbReference type="STRING" id="1814289.SAMN05216410_1742"/>
<dbReference type="InterPro" id="IPR000212">
    <property type="entry name" value="DNA_helicase_UvrD/REP"/>
</dbReference>
<evidence type="ECO:0000256" key="6">
    <source>
        <dbReference type="ARBA" id="ARBA00022806"/>
    </source>
</evidence>
<feature type="binding site" evidence="15">
    <location>
        <begin position="23"/>
        <end position="30"/>
    </location>
    <ligand>
        <name>ATP</name>
        <dbReference type="ChEBI" id="CHEBI:30616"/>
    </ligand>
</feature>
<evidence type="ECO:0000256" key="14">
    <source>
        <dbReference type="ARBA" id="ARBA00048988"/>
    </source>
</evidence>
<keyword evidence="11" id="KW-0413">Isomerase</keyword>
<dbReference type="Gene3D" id="3.40.50.300">
    <property type="entry name" value="P-loop containing nucleotide triphosphate hydrolases"/>
    <property type="match status" value="2"/>
</dbReference>
<dbReference type="InterPro" id="IPR014016">
    <property type="entry name" value="UvrD-like_ATP-bd"/>
</dbReference>
<dbReference type="GO" id="GO:0000725">
    <property type="term" value="P:recombinational repair"/>
    <property type="evidence" value="ECO:0007669"/>
    <property type="project" value="TreeGrafter"/>
</dbReference>
<dbReference type="EC" id="5.6.2.4" evidence="13"/>
<evidence type="ECO:0000259" key="17">
    <source>
        <dbReference type="PROSITE" id="PS51217"/>
    </source>
</evidence>
<evidence type="ECO:0000256" key="9">
    <source>
        <dbReference type="ARBA" id="ARBA00023125"/>
    </source>
</evidence>
<evidence type="ECO:0000256" key="2">
    <source>
        <dbReference type="ARBA" id="ARBA00022722"/>
    </source>
</evidence>
<dbReference type="EMBL" id="FMYH01000002">
    <property type="protein sequence ID" value="SDC37171.1"/>
    <property type="molecule type" value="Genomic_DNA"/>
</dbReference>
<dbReference type="OrthoDB" id="5240387at2"/>
<keyword evidence="8 15" id="KW-0067">ATP-binding</keyword>
<keyword evidence="19" id="KW-1185">Reference proteome</keyword>
<dbReference type="GO" id="GO:0005524">
    <property type="term" value="F:ATP binding"/>
    <property type="evidence" value="ECO:0007669"/>
    <property type="project" value="UniProtKB-UniRule"/>
</dbReference>
<evidence type="ECO:0000313" key="19">
    <source>
        <dbReference type="Proteomes" id="UP000199039"/>
    </source>
</evidence>
<dbReference type="PROSITE" id="PS51217">
    <property type="entry name" value="UVRD_HELICASE_CTER"/>
    <property type="match status" value="1"/>
</dbReference>
<evidence type="ECO:0000256" key="8">
    <source>
        <dbReference type="ARBA" id="ARBA00022840"/>
    </source>
</evidence>
<comment type="similarity">
    <text evidence="1">Belongs to the helicase family. UvrD subfamily.</text>
</comment>
<dbReference type="AlphaFoldDB" id="A0A1G6L234"/>
<keyword evidence="5 15" id="KW-0378">Hydrolase</keyword>
<evidence type="ECO:0000256" key="1">
    <source>
        <dbReference type="ARBA" id="ARBA00009922"/>
    </source>
</evidence>
<dbReference type="Pfam" id="PF12705">
    <property type="entry name" value="PDDEXK_1"/>
    <property type="match status" value="1"/>
</dbReference>
<dbReference type="GO" id="GO:0004527">
    <property type="term" value="F:exonuclease activity"/>
    <property type="evidence" value="ECO:0007669"/>
    <property type="project" value="UniProtKB-KW"/>
</dbReference>
<keyword evidence="4" id="KW-0227">DNA damage</keyword>
<keyword evidence="6 15" id="KW-0347">Helicase</keyword>
<dbReference type="Proteomes" id="UP000199039">
    <property type="component" value="Unassembled WGS sequence"/>
</dbReference>
<comment type="catalytic activity">
    <reaction evidence="12">
        <text>Couples ATP hydrolysis with the unwinding of duplex DNA by translocating in the 3'-5' direction.</text>
        <dbReference type="EC" id="5.6.2.4"/>
    </reaction>
</comment>
<dbReference type="InterPro" id="IPR014017">
    <property type="entry name" value="DNA_helicase_UvrD-like_C"/>
</dbReference>
<dbReference type="Pfam" id="PF13361">
    <property type="entry name" value="UvrD_C"/>
    <property type="match status" value="1"/>
</dbReference>
<dbReference type="SUPFAM" id="SSF52540">
    <property type="entry name" value="P-loop containing nucleoside triphosphate hydrolases"/>
    <property type="match status" value="1"/>
</dbReference>
<keyword evidence="7" id="KW-0269">Exonuclease</keyword>
<evidence type="ECO:0000256" key="12">
    <source>
        <dbReference type="ARBA" id="ARBA00034617"/>
    </source>
</evidence>
<evidence type="ECO:0000256" key="15">
    <source>
        <dbReference type="PROSITE-ProRule" id="PRU00560"/>
    </source>
</evidence>
<dbReference type="PROSITE" id="PS51198">
    <property type="entry name" value="UVRD_HELICASE_ATP_BIND"/>
    <property type="match status" value="1"/>
</dbReference>
<evidence type="ECO:0000259" key="16">
    <source>
        <dbReference type="PROSITE" id="PS51198"/>
    </source>
</evidence>
<keyword evidence="9" id="KW-0238">DNA-binding</keyword>
<evidence type="ECO:0000256" key="11">
    <source>
        <dbReference type="ARBA" id="ARBA00023235"/>
    </source>
</evidence>
<evidence type="ECO:0000256" key="5">
    <source>
        <dbReference type="ARBA" id="ARBA00022801"/>
    </source>
</evidence>
<dbReference type="Gene3D" id="1.10.486.10">
    <property type="entry name" value="PCRA, domain 4"/>
    <property type="match status" value="1"/>
</dbReference>
<evidence type="ECO:0000256" key="4">
    <source>
        <dbReference type="ARBA" id="ARBA00022763"/>
    </source>
</evidence>
<dbReference type="InterPro" id="IPR011604">
    <property type="entry name" value="PDDEXK-like_dom_sf"/>
</dbReference>
<dbReference type="InterPro" id="IPR027417">
    <property type="entry name" value="P-loop_NTPase"/>
</dbReference>
<keyword evidence="10" id="KW-0234">DNA repair</keyword>
<dbReference type="GO" id="GO:0033202">
    <property type="term" value="C:DNA helicase complex"/>
    <property type="evidence" value="ECO:0007669"/>
    <property type="project" value="TreeGrafter"/>
</dbReference>
<sequence length="1074" mass="111912">MLDAAQVRALEGALAAPTSLILGAPGTGKTTLALEIAATAVERDGLDPDEILVLSATRRGAGLLRDALAARLGMTVRGAVVRTAASAAFAILTKHAQAAGDPVPVLITGPEQDLALAELLAGHAHGEGVSVPWPATIPAETLALRGFREELRDLLMRSAERGLTPDDLCALGRRYGRPEWEAAGRLYDEYLSVMALRQLTPDSGARYDPAVVVDEAAHVFERWSGPERPAWRLVVVDDYQEATAATARLCHGLASAGARLVLLGDPDASAQAFRGATPALIGRAAAGRPPVLGAVGGTGDEGEFGATTLVLETAWRHGPAIREATQAVTQEIGSVGAVEHRRAEARPGAVDGSADGDGDGDGVVETAILPSPALEEAHIAKTLRSENLLRGTPWSQMVVIARSGSELLRLRRALTSASVPVTVLGADIPLRDEPAVRPLLGALRAAVSGDIPVEAVVDLLTSPLGGMDAVGLRRLRRALRTDELSAGGGRSSDALLVEMIANPAQVELLPSDVARAPRRITRVLAAGRMAIEAPGATAQTVLWALWAAADVAETWRSIAVNGGPGSARADRDLDAVMALFRSAEQFVDRVPQATALAFADFLQSQDLPADNLARAGATETVSLLTPAGAAGGEWDVVIVAGLQDGSWPDLRLRDSLLGSQALVDVLSGRSADAAGAGREARRSVLADELRAFAVAVSRATRRLVVTAASDTDNEPSVFVELLTGPDDEDETGASAPDVFAAPLDLRGVVATLRTELAEAVGRTDGAEGGRAIAALLARLARAGVGEADPRTWYGSAQVSSGEGLWAPGEAVMVSPSKVEQVHRCALRWALESAGGTGASALSQSVGTLIHDIARELPTAGHAALAAELDRRWHELGLPQGWPTTQTRRRADAMILRLSEYYKEISGDVVVEEAFEVMVGRAVLRGAVDRLELSGVDGVRVTDLKTGKGIPTVPEGRTNAQLGAYQLAVEAGAFASLPPGTRSVGAQLVFLSDGAKGTRRGQDALGPDPENWARTLVEDAAETMAGAAFTATENSLCSMCGVRRSCPLQSEGRQVVDLGLPGPAARSTALREDRS</sequence>
<dbReference type="Gene3D" id="1.10.10.160">
    <property type="match status" value="1"/>
</dbReference>
<accession>A0A1G6L234</accession>
<dbReference type="InterPro" id="IPR013986">
    <property type="entry name" value="DExx_box_DNA_helicase_dom_sf"/>
</dbReference>
<reference evidence="18" key="1">
    <citation type="submission" date="2016-09" db="EMBL/GenBank/DDBJ databases">
        <authorList>
            <person name="Capua I."/>
            <person name="De Benedictis P."/>
            <person name="Joannis T."/>
            <person name="Lombin L.H."/>
            <person name="Cattoli G."/>
        </authorList>
    </citation>
    <scope>NUCLEOTIDE SEQUENCE [LARGE SCALE GENOMIC DNA]</scope>
    <source>
        <strain evidence="18">ISLP-3</strain>
    </source>
</reference>
<evidence type="ECO:0000256" key="10">
    <source>
        <dbReference type="ARBA" id="ARBA00023204"/>
    </source>
</evidence>
<dbReference type="GO" id="GO:0003677">
    <property type="term" value="F:DNA binding"/>
    <property type="evidence" value="ECO:0007669"/>
    <property type="project" value="UniProtKB-KW"/>
</dbReference>
<dbReference type="Pfam" id="PF00580">
    <property type="entry name" value="UvrD-helicase"/>
    <property type="match status" value="1"/>
</dbReference>
<proteinExistence type="inferred from homology"/>
<organism evidence="18 19">
    <name type="scientific">Sanguibacter gelidistatuariae</name>
    <dbReference type="NCBI Taxonomy" id="1814289"/>
    <lineage>
        <taxon>Bacteria</taxon>
        <taxon>Bacillati</taxon>
        <taxon>Actinomycetota</taxon>
        <taxon>Actinomycetes</taxon>
        <taxon>Micrococcales</taxon>
        <taxon>Sanguibacteraceae</taxon>
        <taxon>Sanguibacter</taxon>
    </lineage>
</organism>